<comment type="caution">
    <text evidence="3">The sequence shown here is derived from an EMBL/GenBank/DDBJ whole genome shotgun (WGS) entry which is preliminary data.</text>
</comment>
<proteinExistence type="predicted"/>
<organism evidence="3 4">
    <name type="scientific">Halolamina salina</name>
    <dbReference type="NCBI Taxonomy" id="1220023"/>
    <lineage>
        <taxon>Archaea</taxon>
        <taxon>Methanobacteriati</taxon>
        <taxon>Methanobacteriota</taxon>
        <taxon>Stenosarchaea group</taxon>
        <taxon>Halobacteria</taxon>
        <taxon>Halobacteriales</taxon>
        <taxon>Haloferacaceae</taxon>
    </lineage>
</organism>
<keyword evidence="2" id="KW-1133">Transmembrane helix</keyword>
<evidence type="ECO:0000256" key="2">
    <source>
        <dbReference type="SAM" id="Phobius"/>
    </source>
</evidence>
<dbReference type="PANTHER" id="PTHR31721:SF4">
    <property type="entry name" value="OS06G0710300 PROTEIN"/>
    <property type="match status" value="1"/>
</dbReference>
<dbReference type="InterPro" id="IPR005134">
    <property type="entry name" value="UPF0114"/>
</dbReference>
<dbReference type="PIRSF" id="PIRSF026509">
    <property type="entry name" value="UCP026509"/>
    <property type="match status" value="1"/>
</dbReference>
<dbReference type="RefSeq" id="WP_379730584.1">
    <property type="nucleotide sequence ID" value="NZ_JBHSWZ010000009.1"/>
</dbReference>
<feature type="transmembrane region" description="Helical" evidence="2">
    <location>
        <begin position="175"/>
        <end position="194"/>
    </location>
</feature>
<dbReference type="AlphaFoldDB" id="A0ABD6B2U5"/>
<feature type="transmembrane region" description="Helical" evidence="2">
    <location>
        <begin position="98"/>
        <end position="117"/>
    </location>
</feature>
<accession>A0ABD6B2U5</accession>
<dbReference type="Pfam" id="PF03350">
    <property type="entry name" value="UPF0114"/>
    <property type="match status" value="1"/>
</dbReference>
<keyword evidence="2" id="KW-0812">Transmembrane</keyword>
<evidence type="ECO:0000313" key="4">
    <source>
        <dbReference type="Proteomes" id="UP001597111"/>
    </source>
</evidence>
<dbReference type="PANTHER" id="PTHR31721">
    <property type="entry name" value="OS06G0710300 PROTEIN"/>
    <property type="match status" value="1"/>
</dbReference>
<evidence type="ECO:0000256" key="1">
    <source>
        <dbReference type="SAM" id="MobiDB-lite"/>
    </source>
</evidence>
<name>A0ABD6B2U5_9EURY</name>
<gene>
    <name evidence="3" type="ORF">ACFR9S_00635</name>
</gene>
<dbReference type="Proteomes" id="UP001597111">
    <property type="component" value="Unassembled WGS sequence"/>
</dbReference>
<keyword evidence="2" id="KW-0472">Membrane</keyword>
<reference evidence="3 4" key="1">
    <citation type="journal article" date="2019" name="Int. J. Syst. Evol. Microbiol.">
        <title>The Global Catalogue of Microorganisms (GCM) 10K type strain sequencing project: providing services to taxonomists for standard genome sequencing and annotation.</title>
        <authorList>
            <consortium name="The Broad Institute Genomics Platform"/>
            <consortium name="The Broad Institute Genome Sequencing Center for Infectious Disease"/>
            <person name="Wu L."/>
            <person name="Ma J."/>
        </authorList>
    </citation>
    <scope>NUCLEOTIDE SEQUENCE [LARGE SCALE GENOMIC DNA]</scope>
    <source>
        <strain evidence="3 4">CGMCC 1.12285</strain>
    </source>
</reference>
<feature type="region of interest" description="Disordered" evidence="1">
    <location>
        <begin position="1"/>
        <end position="22"/>
    </location>
</feature>
<sequence>MANGDTVEGGEHGSHASDGGDELDMGGSEQWLNRHFESRFFALRYTLLVPVIVAFIGSTVMFANGTYHTGKAMSALVIGRHLGSSQEVTLPIIKALDAFLVGIILVIFSFGIYDFFISELDPAERSSIRPDWFKFESTGELKNKLIEVVLVILAIKFFEQMVANADQITDIERFLVIPAGAAILAISLGFFKWATE</sequence>
<protein>
    <submittedName>
        <fullName evidence="3">YqhA family protein</fullName>
    </submittedName>
</protein>
<feature type="transmembrane region" description="Helical" evidence="2">
    <location>
        <begin position="42"/>
        <end position="63"/>
    </location>
</feature>
<keyword evidence="4" id="KW-1185">Reference proteome</keyword>
<dbReference type="EMBL" id="JBHUDH010000005">
    <property type="protein sequence ID" value="MFD1524806.1"/>
    <property type="molecule type" value="Genomic_DNA"/>
</dbReference>
<evidence type="ECO:0000313" key="3">
    <source>
        <dbReference type="EMBL" id="MFD1524806.1"/>
    </source>
</evidence>